<dbReference type="Proteomes" id="UP000651050">
    <property type="component" value="Unassembled WGS sequence"/>
</dbReference>
<organism evidence="1 2">
    <name type="scientific">Caenimonas aquaedulcis</name>
    <dbReference type="NCBI Taxonomy" id="2793270"/>
    <lineage>
        <taxon>Bacteria</taxon>
        <taxon>Pseudomonadati</taxon>
        <taxon>Pseudomonadota</taxon>
        <taxon>Betaproteobacteria</taxon>
        <taxon>Burkholderiales</taxon>
        <taxon>Comamonadaceae</taxon>
        <taxon>Caenimonas</taxon>
    </lineage>
</organism>
<gene>
    <name evidence="1" type="ORF">I5803_17605</name>
</gene>
<evidence type="ECO:0000313" key="2">
    <source>
        <dbReference type="Proteomes" id="UP000651050"/>
    </source>
</evidence>
<evidence type="ECO:0000313" key="1">
    <source>
        <dbReference type="EMBL" id="MBG9389851.1"/>
    </source>
</evidence>
<dbReference type="RefSeq" id="WP_196987623.1">
    <property type="nucleotide sequence ID" value="NZ_JADWYS010000001.1"/>
</dbReference>
<protein>
    <submittedName>
        <fullName evidence="1">STAS/SEC14 domain-containing protein</fullName>
    </submittedName>
</protein>
<dbReference type="Gene3D" id="3.40.50.10600">
    <property type="entry name" value="SpoIIaa-like domains"/>
    <property type="match status" value="1"/>
</dbReference>
<name>A0A931MI82_9BURK</name>
<dbReference type="InterPro" id="IPR038396">
    <property type="entry name" value="SpoIIAA-like_sf"/>
</dbReference>
<dbReference type="InterPro" id="IPR036513">
    <property type="entry name" value="STAS_dom_sf"/>
</dbReference>
<comment type="caution">
    <text evidence="1">The sequence shown here is derived from an EMBL/GenBank/DDBJ whole genome shotgun (WGS) entry which is preliminary data.</text>
</comment>
<dbReference type="Pfam" id="PF11964">
    <property type="entry name" value="SpoIIAA-like"/>
    <property type="match status" value="1"/>
</dbReference>
<proteinExistence type="predicted"/>
<accession>A0A931MI82</accession>
<reference evidence="1" key="1">
    <citation type="submission" date="2020-11" db="EMBL/GenBank/DDBJ databases">
        <title>Bacterial whole genome sequence for Caenimonas sp. DR4.4.</title>
        <authorList>
            <person name="Le V."/>
            <person name="Ko S.-R."/>
            <person name="Ahn C.-Y."/>
            <person name="Oh H.-M."/>
        </authorList>
    </citation>
    <scope>NUCLEOTIDE SEQUENCE</scope>
    <source>
        <strain evidence="1">DR4.4</strain>
    </source>
</reference>
<dbReference type="AlphaFoldDB" id="A0A931MI82"/>
<sequence length="231" mass="25656">MTMEVRLVRLRDYLDVVLDGKLDLEQLLAVIDRVGTLTRDHGDDRLLFDLSGIDGMPHVAGQMQLGEQVVRSLSHLTRVASVVPAERITRSSEAIAQARGLRLKVFATRREAISWLRETERGAPEPDAMDPARAAIWDVVRHLFPQHAQAIQLPSGTLAISWAVARHAGAASEMATPITVRLEPELERRMEGADEEQRKRIAASLEAEFRAGLMGYDPFTDVPRARVIVLG</sequence>
<dbReference type="InterPro" id="IPR021866">
    <property type="entry name" value="SpoIIAA-like"/>
</dbReference>
<dbReference type="SUPFAM" id="SSF52091">
    <property type="entry name" value="SpoIIaa-like"/>
    <property type="match status" value="1"/>
</dbReference>
<dbReference type="EMBL" id="JADWYS010000001">
    <property type="protein sequence ID" value="MBG9389851.1"/>
    <property type="molecule type" value="Genomic_DNA"/>
</dbReference>
<keyword evidence="2" id="KW-1185">Reference proteome</keyword>